<reference evidence="2 3" key="1">
    <citation type="submission" date="2021-03" db="EMBL/GenBank/DDBJ databases">
        <authorList>
            <person name="Kanchanasin P."/>
            <person name="Saeng-In P."/>
            <person name="Phongsopitanun W."/>
            <person name="Yuki M."/>
            <person name="Kudo T."/>
            <person name="Ohkuma M."/>
            <person name="Tanasupawat S."/>
        </authorList>
    </citation>
    <scope>NUCLEOTIDE SEQUENCE [LARGE SCALE GENOMIC DNA]</scope>
    <source>
        <strain evidence="2 3">L46</strain>
    </source>
</reference>
<proteinExistence type="predicted"/>
<feature type="region of interest" description="Disordered" evidence="1">
    <location>
        <begin position="29"/>
        <end position="52"/>
    </location>
</feature>
<keyword evidence="3" id="KW-1185">Reference proteome</keyword>
<evidence type="ECO:0000313" key="3">
    <source>
        <dbReference type="Proteomes" id="UP000666915"/>
    </source>
</evidence>
<evidence type="ECO:0008006" key="4">
    <source>
        <dbReference type="Google" id="ProtNLM"/>
    </source>
</evidence>
<dbReference type="RefSeq" id="WP_208265673.1">
    <property type="nucleotide sequence ID" value="NZ_BAAAGM010000045.1"/>
</dbReference>
<organism evidence="2 3">
    <name type="scientific">Actinomadura nitritigenes</name>
    <dbReference type="NCBI Taxonomy" id="134602"/>
    <lineage>
        <taxon>Bacteria</taxon>
        <taxon>Bacillati</taxon>
        <taxon>Actinomycetota</taxon>
        <taxon>Actinomycetes</taxon>
        <taxon>Streptosporangiales</taxon>
        <taxon>Thermomonosporaceae</taxon>
        <taxon>Actinomadura</taxon>
    </lineage>
</organism>
<dbReference type="Proteomes" id="UP000666915">
    <property type="component" value="Unassembled WGS sequence"/>
</dbReference>
<evidence type="ECO:0000256" key="1">
    <source>
        <dbReference type="SAM" id="MobiDB-lite"/>
    </source>
</evidence>
<accession>A0ABS3QTM9</accession>
<sequence>MRSTAPRSRFAERREDIVPRTLRDLIAADAAQRHEDGRRRRRRRIMPVRRVT</sequence>
<dbReference type="EMBL" id="JAGEOK010000004">
    <property type="protein sequence ID" value="MBO2437336.1"/>
    <property type="molecule type" value="Genomic_DNA"/>
</dbReference>
<feature type="compositionally biased region" description="Basic residues" evidence="1">
    <location>
        <begin position="39"/>
        <end position="52"/>
    </location>
</feature>
<protein>
    <recommendedName>
        <fullName evidence="4">Transposase</fullName>
    </recommendedName>
</protein>
<comment type="caution">
    <text evidence="2">The sequence shown here is derived from an EMBL/GenBank/DDBJ whole genome shotgun (WGS) entry which is preliminary data.</text>
</comment>
<name>A0ABS3QTM9_9ACTN</name>
<gene>
    <name evidence="2" type="ORF">J4557_07365</name>
</gene>
<evidence type="ECO:0000313" key="2">
    <source>
        <dbReference type="EMBL" id="MBO2437336.1"/>
    </source>
</evidence>